<organism evidence="1">
    <name type="scientific">marine sediment metagenome</name>
    <dbReference type="NCBI Taxonomy" id="412755"/>
    <lineage>
        <taxon>unclassified sequences</taxon>
        <taxon>metagenomes</taxon>
        <taxon>ecological metagenomes</taxon>
    </lineage>
</organism>
<dbReference type="EMBL" id="BARS01031464">
    <property type="protein sequence ID" value="GAG18415.1"/>
    <property type="molecule type" value="Genomic_DNA"/>
</dbReference>
<protein>
    <submittedName>
        <fullName evidence="1">Uncharacterized protein</fullName>
    </submittedName>
</protein>
<feature type="non-terminal residue" evidence="1">
    <location>
        <position position="48"/>
    </location>
</feature>
<accession>X0VJJ8</accession>
<reference evidence="1" key="1">
    <citation type="journal article" date="2014" name="Front. Microbiol.">
        <title>High frequency of phylogenetically diverse reductive dehalogenase-homologous genes in deep subseafloor sedimentary metagenomes.</title>
        <authorList>
            <person name="Kawai M."/>
            <person name="Futagami T."/>
            <person name="Toyoda A."/>
            <person name="Takaki Y."/>
            <person name="Nishi S."/>
            <person name="Hori S."/>
            <person name="Arai W."/>
            <person name="Tsubouchi T."/>
            <person name="Morono Y."/>
            <person name="Uchiyama I."/>
            <person name="Ito T."/>
            <person name="Fujiyama A."/>
            <person name="Inagaki F."/>
            <person name="Takami H."/>
        </authorList>
    </citation>
    <scope>NUCLEOTIDE SEQUENCE</scope>
    <source>
        <strain evidence="1">Expedition CK06-06</strain>
    </source>
</reference>
<gene>
    <name evidence="1" type="ORF">S01H1_48959</name>
</gene>
<evidence type="ECO:0000313" key="1">
    <source>
        <dbReference type="EMBL" id="GAG18415.1"/>
    </source>
</evidence>
<sequence>MSLGQVGYVIDTSYHSAGQILLCGNDDDFFFNGIIEFGQAFGDGGEQK</sequence>
<proteinExistence type="predicted"/>
<dbReference type="AlphaFoldDB" id="X0VJJ8"/>
<comment type="caution">
    <text evidence="1">The sequence shown here is derived from an EMBL/GenBank/DDBJ whole genome shotgun (WGS) entry which is preliminary data.</text>
</comment>
<name>X0VJJ8_9ZZZZ</name>